<proteinExistence type="inferred from homology"/>
<comment type="similarity">
    <text evidence="1">Belongs to the peptidase S9C family.</text>
</comment>
<evidence type="ECO:0000256" key="1">
    <source>
        <dbReference type="ARBA" id="ARBA00010040"/>
    </source>
</evidence>
<evidence type="ECO:0000313" key="7">
    <source>
        <dbReference type="Proteomes" id="UP001221142"/>
    </source>
</evidence>
<dbReference type="GO" id="GO:0006508">
    <property type="term" value="P:proteolysis"/>
    <property type="evidence" value="ECO:0007669"/>
    <property type="project" value="InterPro"/>
</dbReference>
<comment type="caution">
    <text evidence="6">The sequence shown here is derived from an EMBL/GenBank/DDBJ whole genome shotgun (WGS) entry which is preliminary data.</text>
</comment>
<evidence type="ECO:0000313" key="6">
    <source>
        <dbReference type="EMBL" id="KAJ7607398.1"/>
    </source>
</evidence>
<dbReference type="InterPro" id="IPR011042">
    <property type="entry name" value="6-blade_b-propeller_TolB-like"/>
</dbReference>
<keyword evidence="7" id="KW-1185">Reference proteome</keyword>
<evidence type="ECO:0000256" key="2">
    <source>
        <dbReference type="ARBA" id="ARBA00022801"/>
    </source>
</evidence>
<organism evidence="6 7">
    <name type="scientific">Roridomyces roridus</name>
    <dbReference type="NCBI Taxonomy" id="1738132"/>
    <lineage>
        <taxon>Eukaryota</taxon>
        <taxon>Fungi</taxon>
        <taxon>Dikarya</taxon>
        <taxon>Basidiomycota</taxon>
        <taxon>Agaricomycotina</taxon>
        <taxon>Agaricomycetes</taxon>
        <taxon>Agaricomycetidae</taxon>
        <taxon>Agaricales</taxon>
        <taxon>Marasmiineae</taxon>
        <taxon>Mycenaceae</taxon>
        <taxon>Roridomyces</taxon>
    </lineage>
</organism>
<evidence type="ECO:0000256" key="3">
    <source>
        <dbReference type="ARBA" id="ARBA00022825"/>
    </source>
</evidence>
<keyword evidence="3" id="KW-0720">Serine protease</keyword>
<sequence>MPITPQTIANGDQIDRLVLSPTGERVVYGVGPWFRGKDEHKTQALWLADVGVQNSTRKITTGLFYDRDPAFDPKSGDIFFLSDRHKAGGAAQIYRLSVAAFGGDPVPLTPTKNVKGVSSFKISPDGRWLAYVSPDEPEDKDEESKDSYVIVWQAPKDLGRLRLLDLASQDGSPRTVVSVPRHVTSFTWAPDSKHILYRLSELPSLETNAFPISEHILSFTEQGAGLDTETTCLVTHKRVLSSESVWVRGETERFCFLHGGPSSAPALWTCETSPGSSPLRVAFGETDDASSLVLLGEKVAVEVACGLETRIDVVDVSTQTISTAFETSNEAFSRWDIKQVGDKYVYVAARSSGVTGEADNVWSGSVESGTKGSLSTRLSSHNEWIEAAETPQRAPLYWTAVDGTALQGVIAHPQGIEVKRLPTVVVPHGGPYYRDTLHMVLSANYVNFLALHFLVLCPNYRGSSGRGAAFAETALGGMGARDYSDTESMLAEAIKRGYVDPDKVALAGYSQGGFLTAWGVTRPNSPWKTGVIGAGPTDWGAMAITSDLPDMEADLGGSAPWSPSEPQYLRGSPIRDVKNVKVPVLITHGEKDERVPLSQAVGFMRGLVREADESVREASQLVIYPREGHGFQEKKHVEDHLERVLAHLEKYLK</sequence>
<protein>
    <recommendedName>
        <fullName evidence="4">Dipeptidyl-peptidase V</fullName>
    </recommendedName>
</protein>
<dbReference type="Gene3D" id="3.40.50.1820">
    <property type="entry name" value="alpha/beta hydrolase"/>
    <property type="match status" value="1"/>
</dbReference>
<reference evidence="6" key="1">
    <citation type="submission" date="2023-03" db="EMBL/GenBank/DDBJ databases">
        <title>Massive genome expansion in bonnet fungi (Mycena s.s.) driven by repeated elements and novel gene families across ecological guilds.</title>
        <authorList>
            <consortium name="Lawrence Berkeley National Laboratory"/>
            <person name="Harder C.B."/>
            <person name="Miyauchi S."/>
            <person name="Viragh M."/>
            <person name="Kuo A."/>
            <person name="Thoen E."/>
            <person name="Andreopoulos B."/>
            <person name="Lu D."/>
            <person name="Skrede I."/>
            <person name="Drula E."/>
            <person name="Henrissat B."/>
            <person name="Morin E."/>
            <person name="Kohler A."/>
            <person name="Barry K."/>
            <person name="LaButti K."/>
            <person name="Morin E."/>
            <person name="Salamov A."/>
            <person name="Lipzen A."/>
            <person name="Mereny Z."/>
            <person name="Hegedus B."/>
            <person name="Baldrian P."/>
            <person name="Stursova M."/>
            <person name="Weitz H."/>
            <person name="Taylor A."/>
            <person name="Grigoriev I.V."/>
            <person name="Nagy L.G."/>
            <person name="Martin F."/>
            <person name="Kauserud H."/>
        </authorList>
    </citation>
    <scope>NUCLEOTIDE SEQUENCE</scope>
    <source>
        <strain evidence="6">9284</strain>
    </source>
</reference>
<name>A0AAD7B1T0_9AGAR</name>
<dbReference type="InterPro" id="IPR001375">
    <property type="entry name" value="Peptidase_S9_cat"/>
</dbReference>
<dbReference type="PANTHER" id="PTHR42776:SF27">
    <property type="entry name" value="DIPEPTIDYL PEPTIDASE FAMILY MEMBER 6"/>
    <property type="match status" value="1"/>
</dbReference>
<dbReference type="Gene3D" id="2.120.10.30">
    <property type="entry name" value="TolB, C-terminal domain"/>
    <property type="match status" value="1"/>
</dbReference>
<dbReference type="InterPro" id="IPR029058">
    <property type="entry name" value="AB_hydrolase_fold"/>
</dbReference>
<dbReference type="AlphaFoldDB" id="A0AAD7B1T0"/>
<dbReference type="InterPro" id="IPR011659">
    <property type="entry name" value="WD40"/>
</dbReference>
<dbReference type="SUPFAM" id="SSF53474">
    <property type="entry name" value="alpha/beta-Hydrolases"/>
    <property type="match status" value="1"/>
</dbReference>
<keyword evidence="3" id="KW-0645">Protease</keyword>
<dbReference type="SUPFAM" id="SSF82171">
    <property type="entry name" value="DPP6 N-terminal domain-like"/>
    <property type="match status" value="1"/>
</dbReference>
<dbReference type="EMBL" id="JARKIF010000050">
    <property type="protein sequence ID" value="KAJ7607398.1"/>
    <property type="molecule type" value="Genomic_DNA"/>
</dbReference>
<gene>
    <name evidence="6" type="ORF">FB45DRAFT_846920</name>
</gene>
<accession>A0AAD7B1T0</accession>
<dbReference type="GO" id="GO:0004252">
    <property type="term" value="F:serine-type endopeptidase activity"/>
    <property type="evidence" value="ECO:0007669"/>
    <property type="project" value="TreeGrafter"/>
</dbReference>
<dbReference type="Pfam" id="PF07676">
    <property type="entry name" value="PD40"/>
    <property type="match status" value="1"/>
</dbReference>
<evidence type="ECO:0000256" key="4">
    <source>
        <dbReference type="ARBA" id="ARBA00032829"/>
    </source>
</evidence>
<dbReference type="Pfam" id="PF00326">
    <property type="entry name" value="Peptidase_S9"/>
    <property type="match status" value="1"/>
</dbReference>
<keyword evidence="2" id="KW-0378">Hydrolase</keyword>
<evidence type="ECO:0000259" key="5">
    <source>
        <dbReference type="Pfam" id="PF00326"/>
    </source>
</evidence>
<dbReference type="PANTHER" id="PTHR42776">
    <property type="entry name" value="SERINE PEPTIDASE S9 FAMILY MEMBER"/>
    <property type="match status" value="1"/>
</dbReference>
<dbReference type="Proteomes" id="UP001221142">
    <property type="component" value="Unassembled WGS sequence"/>
</dbReference>
<feature type="domain" description="Peptidase S9 prolyl oligopeptidase catalytic" evidence="5">
    <location>
        <begin position="448"/>
        <end position="653"/>
    </location>
</feature>